<dbReference type="SUPFAM" id="SSF143575">
    <property type="entry name" value="GAS2 domain-like"/>
    <property type="match status" value="1"/>
</dbReference>
<keyword evidence="7" id="KW-1185">Reference proteome</keyword>
<dbReference type="GeneID" id="136813609"/>
<evidence type="ECO:0000313" key="7">
    <source>
        <dbReference type="Proteomes" id="UP000594262"/>
    </source>
</evidence>
<evidence type="ECO:0000256" key="3">
    <source>
        <dbReference type="ARBA" id="ARBA00023212"/>
    </source>
</evidence>
<accession>A0A7M5X891</accession>
<dbReference type="InterPro" id="IPR036534">
    <property type="entry name" value="GAR_dom_sf"/>
</dbReference>
<dbReference type="PROSITE" id="PS51460">
    <property type="entry name" value="GAR"/>
    <property type="match status" value="1"/>
</dbReference>
<feature type="compositionally biased region" description="Basic and acidic residues" evidence="4">
    <location>
        <begin position="128"/>
        <end position="138"/>
    </location>
</feature>
<dbReference type="PANTHER" id="PTHR46756">
    <property type="entry name" value="TRANSGELIN"/>
    <property type="match status" value="1"/>
</dbReference>
<dbReference type="SMART" id="SM00243">
    <property type="entry name" value="GAS2"/>
    <property type="match status" value="1"/>
</dbReference>
<dbReference type="PANTHER" id="PTHR46756:SF18">
    <property type="entry name" value="GAS2-LIKE PROTEIN PICKLED EGGS"/>
    <property type="match status" value="1"/>
</dbReference>
<dbReference type="Proteomes" id="UP000594262">
    <property type="component" value="Unplaced"/>
</dbReference>
<organism evidence="6 7">
    <name type="scientific">Clytia hemisphaerica</name>
    <dbReference type="NCBI Taxonomy" id="252671"/>
    <lineage>
        <taxon>Eukaryota</taxon>
        <taxon>Metazoa</taxon>
        <taxon>Cnidaria</taxon>
        <taxon>Hydrozoa</taxon>
        <taxon>Hydroidolina</taxon>
        <taxon>Leptothecata</taxon>
        <taxon>Obeliida</taxon>
        <taxon>Clytiidae</taxon>
        <taxon>Clytia</taxon>
    </lineage>
</organism>
<evidence type="ECO:0000313" key="6">
    <source>
        <dbReference type="EnsemblMetazoa" id="CLYHEMP018768.5"/>
    </source>
</evidence>
<dbReference type="RefSeq" id="XP_066926208.1">
    <property type="nucleotide sequence ID" value="XM_067070107.1"/>
</dbReference>
<dbReference type="OrthoDB" id="206130at2759"/>
<keyword evidence="2" id="KW-0963">Cytoplasm</keyword>
<dbReference type="GO" id="GO:0051015">
    <property type="term" value="F:actin filament binding"/>
    <property type="evidence" value="ECO:0007669"/>
    <property type="project" value="TreeGrafter"/>
</dbReference>
<evidence type="ECO:0000259" key="5">
    <source>
        <dbReference type="PROSITE" id="PS51460"/>
    </source>
</evidence>
<feature type="region of interest" description="Disordered" evidence="4">
    <location>
        <begin position="532"/>
        <end position="591"/>
    </location>
</feature>
<protein>
    <recommendedName>
        <fullName evidence="5">GAR domain-containing protein</fullName>
    </recommendedName>
</protein>
<evidence type="ECO:0000256" key="4">
    <source>
        <dbReference type="SAM" id="MobiDB-lite"/>
    </source>
</evidence>
<keyword evidence="3" id="KW-0206">Cytoskeleton</keyword>
<feature type="compositionally biased region" description="Low complexity" evidence="4">
    <location>
        <begin position="552"/>
        <end position="570"/>
    </location>
</feature>
<dbReference type="AlphaFoldDB" id="A0A7M5X891"/>
<feature type="compositionally biased region" description="Low complexity" evidence="4">
    <location>
        <begin position="532"/>
        <end position="542"/>
    </location>
</feature>
<name>A0A7M5X891_9CNID</name>
<dbReference type="InterPro" id="IPR003108">
    <property type="entry name" value="GAR_dom"/>
</dbReference>
<dbReference type="GO" id="GO:0008017">
    <property type="term" value="F:microtubule binding"/>
    <property type="evidence" value="ECO:0007669"/>
    <property type="project" value="InterPro"/>
</dbReference>
<evidence type="ECO:0000256" key="1">
    <source>
        <dbReference type="ARBA" id="ARBA00004245"/>
    </source>
</evidence>
<feature type="domain" description="GAR" evidence="5">
    <location>
        <begin position="405"/>
        <end position="477"/>
    </location>
</feature>
<dbReference type="EnsemblMetazoa" id="CLYHEMT018768.5">
    <property type="protein sequence ID" value="CLYHEMP018768.5"/>
    <property type="gene ID" value="CLYHEMG018768"/>
</dbReference>
<dbReference type="GO" id="GO:0008093">
    <property type="term" value="F:cytoskeletal anchor activity"/>
    <property type="evidence" value="ECO:0007669"/>
    <property type="project" value="TreeGrafter"/>
</dbReference>
<feature type="compositionally biased region" description="Polar residues" evidence="4">
    <location>
        <begin position="579"/>
        <end position="591"/>
    </location>
</feature>
<dbReference type="Pfam" id="PF02187">
    <property type="entry name" value="GAS2"/>
    <property type="match status" value="1"/>
</dbReference>
<sequence length="630" mass="72556">MVSNVDTEDFDGHAPLKFSIDINIMKIDERIMADSEHDYRSVNVLYLNNISPNSSFRICSPNQTFSNNNNNDNNNIVRKSKKPHWNTSTRLHHMDPHLSQEVTMDVFSLTREIHTPIGPPMNASERATTPKDDKPMLPLKRSDILPNVKIYNLWSQHLSKDQITAEAAWNRCRLITEEALEKFGERLDFLENVAAWEITAEILLEFQSLEEKKGEIEAGLFEVEDYDIEIKEVAKATQNVAQYLAPIEEREELKMKIVTLRRRYFKVLQELCKKKEMFRWLLPLLEQYRDQGCDIKSWLDVTESRTEFLTSNFNNNEIIVKNEDLIEEIKEELFVQKDAYEDFLNASEGIMDLLSSDDEVIIQIRTDHDHVVSRWDTLCSNIEKCLNRLVYAKKVLSEQSRTINTDPEKIEKKIRNEAKQCTCHKPFQITRVGEGKYTFGTSKIVRLVRVHGSSIVVRVGGGWEYLYDFLFKADPCRAKQAMEAGSQEMKSLNLSGLDLTPIDKKSSNFNLNVTRMTPKSWTPYRPNRYERSASLGSAASSSDNIDYDESSDSMSLSTSTGPSTPLSRPSSRIEYTPNMRKSSADNNNSKLLGSLATMNSKNNRRLSLIERQAIYAEKKKMAQAYEDRKF</sequence>
<dbReference type="GO" id="GO:0005884">
    <property type="term" value="C:actin filament"/>
    <property type="evidence" value="ECO:0007669"/>
    <property type="project" value="TreeGrafter"/>
</dbReference>
<dbReference type="SUPFAM" id="SSF46966">
    <property type="entry name" value="Spectrin repeat"/>
    <property type="match status" value="1"/>
</dbReference>
<reference evidence="6" key="1">
    <citation type="submission" date="2021-01" db="UniProtKB">
        <authorList>
            <consortium name="EnsemblMetazoa"/>
        </authorList>
    </citation>
    <scope>IDENTIFICATION</scope>
</reference>
<feature type="region of interest" description="Disordered" evidence="4">
    <location>
        <begin position="117"/>
        <end position="138"/>
    </location>
</feature>
<dbReference type="GO" id="GO:0051764">
    <property type="term" value="P:actin crosslink formation"/>
    <property type="evidence" value="ECO:0007669"/>
    <property type="project" value="TreeGrafter"/>
</dbReference>
<dbReference type="Gene3D" id="3.30.920.20">
    <property type="entry name" value="Gas2-like domain"/>
    <property type="match status" value="1"/>
</dbReference>
<proteinExistence type="predicted"/>
<comment type="subcellular location">
    <subcellularLocation>
        <location evidence="1">Cytoplasm</location>
        <location evidence="1">Cytoskeleton</location>
    </subcellularLocation>
</comment>
<evidence type="ECO:0000256" key="2">
    <source>
        <dbReference type="ARBA" id="ARBA00022490"/>
    </source>
</evidence>